<organism evidence="1 2">
    <name type="scientific">Mikania micrantha</name>
    <name type="common">bitter vine</name>
    <dbReference type="NCBI Taxonomy" id="192012"/>
    <lineage>
        <taxon>Eukaryota</taxon>
        <taxon>Viridiplantae</taxon>
        <taxon>Streptophyta</taxon>
        <taxon>Embryophyta</taxon>
        <taxon>Tracheophyta</taxon>
        <taxon>Spermatophyta</taxon>
        <taxon>Magnoliopsida</taxon>
        <taxon>eudicotyledons</taxon>
        <taxon>Gunneridae</taxon>
        <taxon>Pentapetalae</taxon>
        <taxon>asterids</taxon>
        <taxon>campanulids</taxon>
        <taxon>Asterales</taxon>
        <taxon>Asteraceae</taxon>
        <taxon>Asteroideae</taxon>
        <taxon>Heliantheae alliance</taxon>
        <taxon>Eupatorieae</taxon>
        <taxon>Mikania</taxon>
    </lineage>
</organism>
<dbReference type="AlphaFoldDB" id="A0A5N6MAL9"/>
<dbReference type="EMBL" id="SZYD01000016">
    <property type="protein sequence ID" value="KAD3337630.1"/>
    <property type="molecule type" value="Genomic_DNA"/>
</dbReference>
<evidence type="ECO:0000313" key="2">
    <source>
        <dbReference type="Proteomes" id="UP000326396"/>
    </source>
</evidence>
<reference evidence="1 2" key="1">
    <citation type="submission" date="2019-05" db="EMBL/GenBank/DDBJ databases">
        <title>Mikania micrantha, genome provides insights into the molecular mechanism of rapid growth.</title>
        <authorList>
            <person name="Liu B."/>
        </authorList>
    </citation>
    <scope>NUCLEOTIDE SEQUENCE [LARGE SCALE GENOMIC DNA]</scope>
    <source>
        <strain evidence="1">NLD-2019</strain>
        <tissue evidence="1">Leaf</tissue>
    </source>
</reference>
<comment type="caution">
    <text evidence="1">The sequence shown here is derived from an EMBL/GenBank/DDBJ whole genome shotgun (WGS) entry which is preliminary data.</text>
</comment>
<name>A0A5N6MAL9_9ASTR</name>
<keyword evidence="2" id="KW-1185">Reference proteome</keyword>
<evidence type="ECO:0000313" key="1">
    <source>
        <dbReference type="EMBL" id="KAD3337630.1"/>
    </source>
</evidence>
<protein>
    <submittedName>
        <fullName evidence="1">Uncharacterized protein</fullName>
    </submittedName>
</protein>
<gene>
    <name evidence="1" type="ORF">E3N88_33150</name>
</gene>
<proteinExistence type="predicted"/>
<sequence>MVVIRWTAGEVNPQQSHSVNSTLVAGEVKFAVADCNSIASIITSTGISTPQSSNTEKIEDISFKYWSYRGRDVLHVVACEDPFNVSLLRLTQKSIDPISMYFDASNIRGHSKILHVEVMRK</sequence>
<accession>A0A5N6MAL9</accession>
<dbReference type="Proteomes" id="UP000326396">
    <property type="component" value="Linkage Group LG6"/>
</dbReference>